<keyword evidence="8" id="KW-0175">Coiled coil</keyword>
<keyword evidence="2 7" id="KW-0031">Aminopeptidase</keyword>
<proteinExistence type="inferred from homology"/>
<keyword evidence="6 7" id="KW-0720">Serine protease</keyword>
<dbReference type="RefSeq" id="WP_117670855.1">
    <property type="nucleotide sequence ID" value="NZ_CABOGR010000004.1"/>
</dbReference>
<evidence type="ECO:0000256" key="2">
    <source>
        <dbReference type="ARBA" id="ARBA00022438"/>
    </source>
</evidence>
<dbReference type="InterPro" id="IPR009003">
    <property type="entry name" value="Peptidase_S1_PA"/>
</dbReference>
<dbReference type="PANTHER" id="PTHR38469">
    <property type="entry name" value="PERIPLASMIC PEPTIDASE SUBFAMILY S1B"/>
    <property type="match status" value="1"/>
</dbReference>
<feature type="chain" id="PRO_5041763683" description="Dipeptidyl-peptidase" evidence="7">
    <location>
        <begin position="22"/>
        <end position="723"/>
    </location>
</feature>
<sequence>MKKLKVLALALVCAVFSPAKADEGMWLLQLMQEQNLADRMKAQGLKMDIMDIYNPDQITLKDAVGIFGRGCTGEIISPNGLILTNHHCGYDAIQQHSSVEHDYLTDGFWAKSYQEELPTPGLTFKFVDRIVDVTEKVNEDIRKGKVTEAESFGSKYLKKLAADELKKSDLKGKPGISTQALPFYEGNKFYLFFIKTYSDVRMVAAPPSSIGKFGGETDNWMWPRHTGDFSMFRIYADKDGNPAEYSAENVPLKVKKHLTISLKGLQEGDYAMIMGFPGSTSRYLTESEVRLRMEGINVPRITVREERQNILRKEMAASDKVRIQYASKFAGSSNYWKNSIGMNKAIVDNKVLETKAEQEAKFAAFAKEKQNADYAAVVGKIDEYVKRVTPLRTQLTYFTETFRSGIEFTLTSKMEALQDLATALQKNKKKDVEKAIATLKEAYADIHNKDYDHEVDRKVAKVLLPLYAEKVPAEALPDFYQTVKNTFKGDYNAYVDALYNNSIFANEKNFNAFIENPTVEAINKDLSAEYAAAVSKKYKELADKLDQANGDINLLHKTYVRGLCEMYAPTPKAPDANFTIRLTYGNVKAYDPKDGVHYKYYTTLKGVMEKEDPNNPEFVVPAKLKELYATKNYGRYALPNGEMPTCFLTTNDITGGNSGSPVMNGNGELIGAAFDGNWESLSGDINFDNNLQRCIAVDIRYVLFIVEKLGGCKNLIDEMTIVE</sequence>
<comment type="caution">
    <text evidence="10">The sequence shown here is derived from an EMBL/GenBank/DDBJ whole genome shotgun (WGS) entry which is preliminary data.</text>
</comment>
<evidence type="ECO:0000256" key="7">
    <source>
        <dbReference type="RuleBase" id="RU366067"/>
    </source>
</evidence>
<dbReference type="SUPFAM" id="SSF50494">
    <property type="entry name" value="Trypsin-like serine proteases"/>
    <property type="match status" value="1"/>
</dbReference>
<accession>A0A3E4WBJ6</accession>
<evidence type="ECO:0000256" key="3">
    <source>
        <dbReference type="ARBA" id="ARBA00022670"/>
    </source>
</evidence>
<name>A0A3E4WBJ6_9BACT</name>
<dbReference type="AlphaFoldDB" id="A0A3E4WBJ6"/>
<dbReference type="GO" id="GO:0070009">
    <property type="term" value="F:serine-type aminopeptidase activity"/>
    <property type="evidence" value="ECO:0007669"/>
    <property type="project" value="UniProtKB-UniRule"/>
</dbReference>
<keyword evidence="12" id="KW-1185">Reference proteome</keyword>
<comment type="similarity">
    <text evidence="1 7">Belongs to the peptidase S46 family.</text>
</comment>
<dbReference type="Gene3D" id="2.40.10.10">
    <property type="entry name" value="Trypsin-like serine proteases"/>
    <property type="match status" value="1"/>
</dbReference>
<evidence type="ECO:0000256" key="5">
    <source>
        <dbReference type="ARBA" id="ARBA00022801"/>
    </source>
</evidence>
<dbReference type="GO" id="GO:0006508">
    <property type="term" value="P:proteolysis"/>
    <property type="evidence" value="ECO:0007669"/>
    <property type="project" value="UniProtKB-KW"/>
</dbReference>
<feature type="signal peptide" evidence="7">
    <location>
        <begin position="1"/>
        <end position="21"/>
    </location>
</feature>
<keyword evidence="4 7" id="KW-0732">Signal</keyword>
<dbReference type="InterPro" id="IPR043504">
    <property type="entry name" value="Peptidase_S1_PA_chymotrypsin"/>
</dbReference>
<reference evidence="11 12" key="1">
    <citation type="submission" date="2018-08" db="EMBL/GenBank/DDBJ databases">
        <title>A genome reference for cultivated species of the human gut microbiota.</title>
        <authorList>
            <person name="Zou Y."/>
            <person name="Xue W."/>
            <person name="Luo G."/>
        </authorList>
    </citation>
    <scope>NUCLEOTIDE SEQUENCE [LARGE SCALE GENOMIC DNA]</scope>
    <source>
        <strain evidence="10 11">OM08-14</strain>
        <strain evidence="9 12">TF10-3AC</strain>
    </source>
</reference>
<evidence type="ECO:0000256" key="1">
    <source>
        <dbReference type="ARBA" id="ARBA00010491"/>
    </source>
</evidence>
<dbReference type="Proteomes" id="UP000260862">
    <property type="component" value="Unassembled WGS sequence"/>
</dbReference>
<evidence type="ECO:0000313" key="9">
    <source>
        <dbReference type="EMBL" id="RGK57528.1"/>
    </source>
</evidence>
<dbReference type="FunFam" id="2.40.10.10:FF:000128">
    <property type="entry name" value="S46 family peptidase"/>
    <property type="match status" value="1"/>
</dbReference>
<feature type="coiled-coil region" evidence="8">
    <location>
        <begin position="531"/>
        <end position="558"/>
    </location>
</feature>
<dbReference type="GO" id="GO:0043171">
    <property type="term" value="P:peptide catabolic process"/>
    <property type="evidence" value="ECO:0007669"/>
    <property type="project" value="UniProtKB-UniRule"/>
</dbReference>
<dbReference type="GO" id="GO:0008239">
    <property type="term" value="F:dipeptidyl-peptidase activity"/>
    <property type="evidence" value="ECO:0007669"/>
    <property type="project" value="UniProtKB-UniRule"/>
</dbReference>
<evidence type="ECO:0000313" key="10">
    <source>
        <dbReference type="EMBL" id="RGM39563.1"/>
    </source>
</evidence>
<dbReference type="Proteomes" id="UP000260780">
    <property type="component" value="Unassembled WGS sequence"/>
</dbReference>
<organism evidence="10 11">
    <name type="scientific">Phocaeicola plebeius</name>
    <dbReference type="NCBI Taxonomy" id="310297"/>
    <lineage>
        <taxon>Bacteria</taxon>
        <taxon>Pseudomonadati</taxon>
        <taxon>Bacteroidota</taxon>
        <taxon>Bacteroidia</taxon>
        <taxon>Bacteroidales</taxon>
        <taxon>Bacteroidaceae</taxon>
        <taxon>Phocaeicola</taxon>
    </lineage>
</organism>
<evidence type="ECO:0000313" key="11">
    <source>
        <dbReference type="Proteomes" id="UP000260780"/>
    </source>
</evidence>
<comment type="function">
    <text evidence="7">Catalyzes the removal of dipeptides from the N-terminus of oligopeptides.</text>
</comment>
<dbReference type="PANTHER" id="PTHR38469:SF1">
    <property type="entry name" value="PERIPLASMIC PEPTIDASE SUBFAMILY S1B"/>
    <property type="match status" value="1"/>
</dbReference>
<dbReference type="EC" id="3.4.14.-" evidence="7"/>
<dbReference type="EMBL" id="QSTF01000019">
    <property type="protein sequence ID" value="RGM39563.1"/>
    <property type="molecule type" value="Genomic_DNA"/>
</dbReference>
<dbReference type="InterPro" id="IPR019500">
    <property type="entry name" value="Pep_S46"/>
</dbReference>
<keyword evidence="5 7" id="KW-0378">Hydrolase</keyword>
<keyword evidence="3 7" id="KW-0645">Protease</keyword>
<dbReference type="STRING" id="310297.BHV76_11905"/>
<dbReference type="EMBL" id="QSQT01000004">
    <property type="protein sequence ID" value="RGK57528.1"/>
    <property type="molecule type" value="Genomic_DNA"/>
</dbReference>
<gene>
    <name evidence="10" type="ORF">DXC17_08630</name>
    <name evidence="9" type="ORF">DXD04_03295</name>
</gene>
<evidence type="ECO:0000313" key="12">
    <source>
        <dbReference type="Proteomes" id="UP000260862"/>
    </source>
</evidence>
<evidence type="ECO:0000256" key="6">
    <source>
        <dbReference type="ARBA" id="ARBA00022825"/>
    </source>
</evidence>
<evidence type="ECO:0000256" key="8">
    <source>
        <dbReference type="SAM" id="Coils"/>
    </source>
</evidence>
<protein>
    <recommendedName>
        <fullName evidence="7">Dipeptidyl-peptidase</fullName>
        <ecNumber evidence="7">3.4.14.-</ecNumber>
    </recommendedName>
</protein>
<dbReference type="Pfam" id="PF10459">
    <property type="entry name" value="Peptidase_S46"/>
    <property type="match status" value="1"/>
</dbReference>
<evidence type="ECO:0000256" key="4">
    <source>
        <dbReference type="ARBA" id="ARBA00022729"/>
    </source>
</evidence>